<dbReference type="InterPro" id="IPR036388">
    <property type="entry name" value="WH-like_DNA-bd_sf"/>
</dbReference>
<dbReference type="SMART" id="SM00862">
    <property type="entry name" value="Trans_reg_C"/>
    <property type="match status" value="1"/>
</dbReference>
<dbReference type="SUPFAM" id="SSF46894">
    <property type="entry name" value="C-terminal effector domain of the bipartite response regulators"/>
    <property type="match status" value="1"/>
</dbReference>
<evidence type="ECO:0000259" key="4">
    <source>
        <dbReference type="SMART" id="SM00862"/>
    </source>
</evidence>
<dbReference type="CDD" id="cd15831">
    <property type="entry name" value="BTAD"/>
    <property type="match status" value="1"/>
</dbReference>
<protein>
    <submittedName>
        <fullName evidence="6">BTAD domain-containing putative transcriptional regulator</fullName>
    </submittedName>
</protein>
<dbReference type="EMBL" id="JBDJAW010000002">
    <property type="protein sequence ID" value="MEN3534210.1"/>
    <property type="molecule type" value="Genomic_DNA"/>
</dbReference>
<evidence type="ECO:0000259" key="5">
    <source>
        <dbReference type="SMART" id="SM01043"/>
    </source>
</evidence>
<dbReference type="RefSeq" id="WP_346224304.1">
    <property type="nucleotide sequence ID" value="NZ_JBDJAW010000002.1"/>
</dbReference>
<keyword evidence="2" id="KW-0238">DNA-binding</keyword>
<feature type="domain" description="Bacterial transcriptional activator" evidence="5">
    <location>
        <begin position="103"/>
        <end position="245"/>
    </location>
</feature>
<name>A0ABV0AKC4_9ACTN</name>
<dbReference type="PANTHER" id="PTHR47691">
    <property type="entry name" value="REGULATOR-RELATED"/>
    <property type="match status" value="1"/>
</dbReference>
<accession>A0ABV0AKC4</accession>
<dbReference type="SMART" id="SM01043">
    <property type="entry name" value="BTAD"/>
    <property type="match status" value="1"/>
</dbReference>
<keyword evidence="7" id="KW-1185">Reference proteome</keyword>
<feature type="compositionally biased region" description="Pro residues" evidence="3">
    <location>
        <begin position="264"/>
        <end position="274"/>
    </location>
</feature>
<evidence type="ECO:0000256" key="1">
    <source>
        <dbReference type="ARBA" id="ARBA00005820"/>
    </source>
</evidence>
<dbReference type="Proteomes" id="UP001447516">
    <property type="component" value="Unassembled WGS sequence"/>
</dbReference>
<gene>
    <name evidence="6" type="ORF">AAH991_03770</name>
</gene>
<dbReference type="InterPro" id="IPR027417">
    <property type="entry name" value="P-loop_NTPase"/>
</dbReference>
<dbReference type="Gene3D" id="1.25.40.10">
    <property type="entry name" value="Tetratricopeptide repeat domain"/>
    <property type="match status" value="2"/>
</dbReference>
<evidence type="ECO:0000313" key="6">
    <source>
        <dbReference type="EMBL" id="MEN3534210.1"/>
    </source>
</evidence>
<dbReference type="PANTHER" id="PTHR47691:SF3">
    <property type="entry name" value="HTH-TYPE TRANSCRIPTIONAL REGULATOR RV0890C-RELATED"/>
    <property type="match status" value="1"/>
</dbReference>
<dbReference type="InterPro" id="IPR011990">
    <property type="entry name" value="TPR-like_helical_dom_sf"/>
</dbReference>
<evidence type="ECO:0000256" key="2">
    <source>
        <dbReference type="ARBA" id="ARBA00023125"/>
    </source>
</evidence>
<dbReference type="Pfam" id="PF03704">
    <property type="entry name" value="BTAD"/>
    <property type="match status" value="1"/>
</dbReference>
<dbReference type="InterPro" id="IPR016032">
    <property type="entry name" value="Sig_transdc_resp-reg_C-effctor"/>
</dbReference>
<sequence length="1078" mass="113351">MQGDTPGSGMSFAVLGPLDVRRDGRPVEVGGQRLRALLTLLLLDAGRTVSTEALVAGVWDDRPPGGVGNALQALVSRLRATAGRGLVVGGPSGYRLAVSREQVDLHLFARLAREGAAALDAGDPGRAAGLLRQALGLWRGAPLTDLPSAEAEVARLVELRTTATENRVEAELALGRHADLVPELRTLVTAHPLRERLHGQLLRALYGAGRRVEALAAYEEARSVFAERLGADPSPALAGVHLAMLRGEPAAEGTRPSPAATPAGPGPAPPPANPPGVGSGGPRPPRRGNLKARLTSFVGRDDDVGRIGEILAADRLVTLLGPGGAGKTRLAVESAEAIAALVPDGVWLVELAPVGDAAEVPQAALTALGLRDTGLVPVRPVSARSSAPGGESGPVARIVSALAGRDTLIVLDNCEHVVGPAAALADRLLAECPGVRILATSREPLGITGERLWPVGPLGPDHAVRLFAERAAAVRPGYAVDGERDAVERICRELDGMPLAIELAAARLRTLTAGHIAERLGDRFRLLTAGSRTAMPRHRTLRAVVEWSWDLLDADERAFAARLAVFAGGATLEAAEQVCAGDLDVLGRLVDKSFVVFDGGRYRMLETIKAYAAERLAESGGELRVRRDHALFFAGLAETAEPHLRRSEQIEWLARLSAEHDNLSGALRWACDHGETDLALRLVGALGWYWWLSGHRLEGAQRSAEALVLAGGDGDPTRLALAHAVHGITSAGGEGNLRQAGESLAATIRYAREGRGGIASHPLVAVAVPIMSMFSGLHEEAESRLEPLLGHEDPWVAASARVFRAQLRFNAGRSEEGEADLVIALDRFRAVGDRWGVGNCLSVLAETNAMRGDLRAAVLLMEEAVALLEEVGAVEETPYLRTRLAVTLDAAGDREAAQAALRETERLCDATGDPIGLAGARHVRGDFARADGDHGTARRLYDEALRLLGAGWMIPQFEATLTTSLGMLAEQEGDVAAARVLHDKALAIAVRSHDAPVIGHVLVGHAALAARDGDHARAAVLLGGAEAVRGFVHDLSVDHRRVADAVRAAIGAGGFARCRERGRGLSRDEVLALASGGA</sequence>
<dbReference type="PRINTS" id="PR00364">
    <property type="entry name" value="DISEASERSIST"/>
</dbReference>
<evidence type="ECO:0000256" key="3">
    <source>
        <dbReference type="SAM" id="MobiDB-lite"/>
    </source>
</evidence>
<dbReference type="SUPFAM" id="SSF52540">
    <property type="entry name" value="P-loop containing nucleoside triphosphate hydrolases"/>
    <property type="match status" value="1"/>
</dbReference>
<comment type="similarity">
    <text evidence="1">Belongs to the AfsR/DnrI/RedD regulatory family.</text>
</comment>
<comment type="caution">
    <text evidence="6">The sequence shown here is derived from an EMBL/GenBank/DDBJ whole genome shotgun (WGS) entry which is preliminary data.</text>
</comment>
<feature type="domain" description="OmpR/PhoB-type" evidence="4">
    <location>
        <begin position="24"/>
        <end position="96"/>
    </location>
</feature>
<dbReference type="Gene3D" id="1.10.10.10">
    <property type="entry name" value="Winged helix-like DNA-binding domain superfamily/Winged helix DNA-binding domain"/>
    <property type="match status" value="1"/>
</dbReference>
<organism evidence="6 7">
    <name type="scientific">Microbispora maris</name>
    <dbReference type="NCBI Taxonomy" id="3144104"/>
    <lineage>
        <taxon>Bacteria</taxon>
        <taxon>Bacillati</taxon>
        <taxon>Actinomycetota</taxon>
        <taxon>Actinomycetes</taxon>
        <taxon>Streptosporangiales</taxon>
        <taxon>Streptosporangiaceae</taxon>
        <taxon>Microbispora</taxon>
    </lineage>
</organism>
<reference evidence="6 7" key="1">
    <citation type="submission" date="2024-05" db="EMBL/GenBank/DDBJ databases">
        <title>Microbispora sp.ZYX-F-249.</title>
        <authorList>
            <person name="Xie H."/>
        </authorList>
    </citation>
    <scope>NUCLEOTIDE SEQUENCE [LARGE SCALE GENOMIC DNA]</scope>
    <source>
        <strain evidence="6 7">ZYX-F-249</strain>
    </source>
</reference>
<evidence type="ECO:0000313" key="7">
    <source>
        <dbReference type="Proteomes" id="UP001447516"/>
    </source>
</evidence>
<dbReference type="InterPro" id="IPR001867">
    <property type="entry name" value="OmpR/PhoB-type_DNA-bd"/>
</dbReference>
<dbReference type="SUPFAM" id="SSF48452">
    <property type="entry name" value="TPR-like"/>
    <property type="match status" value="2"/>
</dbReference>
<dbReference type="InterPro" id="IPR005158">
    <property type="entry name" value="BTAD"/>
</dbReference>
<dbReference type="Gene3D" id="3.40.50.300">
    <property type="entry name" value="P-loop containing nucleotide triphosphate hydrolases"/>
    <property type="match status" value="1"/>
</dbReference>
<feature type="region of interest" description="Disordered" evidence="3">
    <location>
        <begin position="249"/>
        <end position="289"/>
    </location>
</feature>
<proteinExistence type="inferred from homology"/>